<dbReference type="InterPro" id="IPR016082">
    <property type="entry name" value="Ribosomal_uL30_ferredoxin-like"/>
</dbReference>
<dbReference type="GO" id="GO:0003735">
    <property type="term" value="F:structural constituent of ribosome"/>
    <property type="evidence" value="ECO:0007669"/>
    <property type="project" value="InterPro"/>
</dbReference>
<dbReference type="SUPFAM" id="SSF55129">
    <property type="entry name" value="Ribosomal protein L30p/L7e"/>
    <property type="match status" value="1"/>
</dbReference>
<dbReference type="Pfam" id="PF00327">
    <property type="entry name" value="Ribosomal_L30"/>
    <property type="match status" value="1"/>
</dbReference>
<comment type="subunit">
    <text evidence="2">Part of the 50S ribosomal subunit.</text>
</comment>
<dbReference type="NCBIfam" id="TIGR01308">
    <property type="entry name" value="rpmD_bact"/>
    <property type="match status" value="1"/>
</dbReference>
<evidence type="ECO:0000256" key="1">
    <source>
        <dbReference type="ARBA" id="ARBA00007594"/>
    </source>
</evidence>
<gene>
    <name evidence="7" type="ORF">A2008_10140</name>
</gene>
<evidence type="ECO:0000256" key="5">
    <source>
        <dbReference type="ARBA" id="ARBA00035492"/>
    </source>
</evidence>
<reference evidence="7 8" key="1">
    <citation type="journal article" date="2016" name="Nat. Commun.">
        <title>Thousands of microbial genomes shed light on interconnected biogeochemical processes in an aquifer system.</title>
        <authorList>
            <person name="Anantharaman K."/>
            <person name="Brown C.T."/>
            <person name="Hug L.A."/>
            <person name="Sharon I."/>
            <person name="Castelle C.J."/>
            <person name="Probst A.J."/>
            <person name="Thomas B.C."/>
            <person name="Singh A."/>
            <person name="Wilkins M.J."/>
            <person name="Karaoz U."/>
            <person name="Brodie E.L."/>
            <person name="Williams K.H."/>
            <person name="Hubbard S.S."/>
            <person name="Banfield J.F."/>
        </authorList>
    </citation>
    <scope>NUCLEOTIDE SEQUENCE [LARGE SCALE GENOMIC DNA]</scope>
</reference>
<evidence type="ECO:0000256" key="2">
    <source>
        <dbReference type="ARBA" id="ARBA00011838"/>
    </source>
</evidence>
<keyword evidence="3 7" id="KW-0689">Ribosomal protein</keyword>
<feature type="domain" description="Large ribosomal subunit protein uL30-like ferredoxin-like fold" evidence="6">
    <location>
        <begin position="4"/>
        <end position="53"/>
    </location>
</feature>
<dbReference type="CDD" id="cd01658">
    <property type="entry name" value="Ribosomal_L30"/>
    <property type="match status" value="1"/>
</dbReference>
<dbReference type="Proteomes" id="UP000178735">
    <property type="component" value="Unassembled WGS sequence"/>
</dbReference>
<evidence type="ECO:0000256" key="4">
    <source>
        <dbReference type="ARBA" id="ARBA00023274"/>
    </source>
</evidence>
<dbReference type="PANTHER" id="PTHR15892">
    <property type="entry name" value="MITOCHONDRIAL RIBOSOMAL PROTEIN L30"/>
    <property type="match status" value="1"/>
</dbReference>
<name>A0A1F7WIP7_9BACT</name>
<evidence type="ECO:0000256" key="3">
    <source>
        <dbReference type="ARBA" id="ARBA00022980"/>
    </source>
</evidence>
<evidence type="ECO:0000313" key="8">
    <source>
        <dbReference type="Proteomes" id="UP000178735"/>
    </source>
</evidence>
<organism evidence="7 8">
    <name type="scientific">Candidatus Wallbacteria bacterium GWC2_49_35</name>
    <dbReference type="NCBI Taxonomy" id="1817813"/>
    <lineage>
        <taxon>Bacteria</taxon>
        <taxon>Candidatus Walliibacteriota</taxon>
    </lineage>
</organism>
<sequence length="60" mass="6651">MKKLKVTLIKGRPGNKAKSLANVDALGLKKTNSFKIHPDNPAIRGMIFKANHLLKVEEVQ</sequence>
<dbReference type="PANTHER" id="PTHR15892:SF2">
    <property type="entry name" value="LARGE RIBOSOMAL SUBUNIT PROTEIN UL30M"/>
    <property type="match status" value="1"/>
</dbReference>
<dbReference type="PIRSF" id="PIRSF002211">
    <property type="entry name" value="Ribosomal_L30_bac-type"/>
    <property type="match status" value="1"/>
</dbReference>
<dbReference type="HAMAP" id="MF_01371_B">
    <property type="entry name" value="Ribosomal_uL30_B"/>
    <property type="match status" value="1"/>
</dbReference>
<keyword evidence="4" id="KW-0687">Ribonucleoprotein</keyword>
<dbReference type="STRING" id="1817813.A2008_10140"/>
<dbReference type="GO" id="GO:0022625">
    <property type="term" value="C:cytosolic large ribosomal subunit"/>
    <property type="evidence" value="ECO:0007669"/>
    <property type="project" value="TreeGrafter"/>
</dbReference>
<dbReference type="GO" id="GO:0006412">
    <property type="term" value="P:translation"/>
    <property type="evidence" value="ECO:0007669"/>
    <property type="project" value="InterPro"/>
</dbReference>
<dbReference type="Gene3D" id="3.30.1390.20">
    <property type="entry name" value="Ribosomal protein L30, ferredoxin-like fold domain"/>
    <property type="match status" value="1"/>
</dbReference>
<proteinExistence type="inferred from homology"/>
<accession>A0A1F7WIP7</accession>
<dbReference type="InterPro" id="IPR036919">
    <property type="entry name" value="Ribo_uL30_ferredoxin-like_sf"/>
</dbReference>
<evidence type="ECO:0000259" key="6">
    <source>
        <dbReference type="Pfam" id="PF00327"/>
    </source>
</evidence>
<dbReference type="EMBL" id="MGFH01000212">
    <property type="protein sequence ID" value="OGM02279.1"/>
    <property type="molecule type" value="Genomic_DNA"/>
</dbReference>
<dbReference type="InterPro" id="IPR005996">
    <property type="entry name" value="Ribosomal_uL30_bac-type"/>
</dbReference>
<comment type="caution">
    <text evidence="7">The sequence shown here is derived from an EMBL/GenBank/DDBJ whole genome shotgun (WGS) entry which is preliminary data.</text>
</comment>
<comment type="similarity">
    <text evidence="1">Belongs to the universal ribosomal protein uL30 family.</text>
</comment>
<protein>
    <recommendedName>
        <fullName evidence="5">50S ribosomal protein L30</fullName>
    </recommendedName>
</protein>
<dbReference type="AlphaFoldDB" id="A0A1F7WIP7"/>
<evidence type="ECO:0000313" key="7">
    <source>
        <dbReference type="EMBL" id="OGM02279.1"/>
    </source>
</evidence>